<gene>
    <name evidence="2" type="ORF">AACH00_00570</name>
</gene>
<dbReference type="InterPro" id="IPR029062">
    <property type="entry name" value="Class_I_gatase-like"/>
</dbReference>
<evidence type="ECO:0008006" key="4">
    <source>
        <dbReference type="Google" id="ProtNLM"/>
    </source>
</evidence>
<dbReference type="Gene3D" id="3.40.50.880">
    <property type="match status" value="1"/>
</dbReference>
<evidence type="ECO:0000256" key="1">
    <source>
        <dbReference type="SAM" id="SignalP"/>
    </source>
</evidence>
<sequence length="367" mass="39052">MFKHLAPLPRPRQVALAVQRRAARGLWAAGLCLLTGLAQAAAPSVTISRLGFTDDAAPALHGPALYLKGDGPPELDSFENFTQRIADNPLDVVVLGASFANYEGECLRLNSLPTVNSCTTVVIRDADDADDPDVVSALQQAEVVYFRGGDQCNFMRWQGSATVREVQALVERGGGTGGGSAGLAIQGGLAVFDGCRGSISSRLALAEPYQPGVSFSDRLFDWAPLADLLTDSHFVRRDRMGRLMTFLCRQVAGGRSASAWGLGLNDGGVLLIDRDGRGTVFGDTAYLVQADQPAAGCQNEAEPVTYSGFKIWRVEAGGSIDLTQRPHDGYYLVDVVQGQMTADPYNLPAAVASRVTVGRTADRQSGF</sequence>
<evidence type="ECO:0000313" key="2">
    <source>
        <dbReference type="EMBL" id="MEK8044832.1"/>
    </source>
</evidence>
<dbReference type="PANTHER" id="PTHR36175:SF1">
    <property type="entry name" value="CYANOPHYCINASE"/>
    <property type="match status" value="1"/>
</dbReference>
<dbReference type="SUPFAM" id="SSF52317">
    <property type="entry name" value="Class I glutamine amidotransferase-like"/>
    <property type="match status" value="1"/>
</dbReference>
<protein>
    <recommendedName>
        <fullName evidence="4">Cyanophycinase</fullName>
    </recommendedName>
</protein>
<name>A0ABU9BZ13_9BURK</name>
<proteinExistence type="predicted"/>
<feature type="chain" id="PRO_5047142440" description="Cyanophycinase" evidence="1">
    <location>
        <begin position="41"/>
        <end position="367"/>
    </location>
</feature>
<dbReference type="Proteomes" id="UP001379945">
    <property type="component" value="Unassembled WGS sequence"/>
</dbReference>
<keyword evidence="1" id="KW-0732">Signal</keyword>
<evidence type="ECO:0000313" key="3">
    <source>
        <dbReference type="Proteomes" id="UP001379945"/>
    </source>
</evidence>
<feature type="signal peptide" evidence="1">
    <location>
        <begin position="1"/>
        <end position="40"/>
    </location>
</feature>
<dbReference type="RefSeq" id="WP_341396992.1">
    <property type="nucleotide sequence ID" value="NZ_JBBUTI010000001.1"/>
</dbReference>
<keyword evidence="3" id="KW-1185">Reference proteome</keyword>
<reference evidence="2 3" key="1">
    <citation type="submission" date="2024-04" db="EMBL/GenBank/DDBJ databases">
        <title>Novel species of the genus Ideonella isolated from streams.</title>
        <authorList>
            <person name="Lu H."/>
        </authorList>
    </citation>
    <scope>NUCLEOTIDE SEQUENCE [LARGE SCALE GENOMIC DNA]</scope>
    <source>
        <strain evidence="2 3">LYT19W</strain>
    </source>
</reference>
<accession>A0ABU9BZ13</accession>
<organism evidence="2 3">
    <name type="scientific">Ideonella margarita</name>
    <dbReference type="NCBI Taxonomy" id="2984191"/>
    <lineage>
        <taxon>Bacteria</taxon>
        <taxon>Pseudomonadati</taxon>
        <taxon>Pseudomonadota</taxon>
        <taxon>Betaproteobacteria</taxon>
        <taxon>Burkholderiales</taxon>
        <taxon>Sphaerotilaceae</taxon>
        <taxon>Ideonella</taxon>
    </lineage>
</organism>
<dbReference type="PANTHER" id="PTHR36175">
    <property type="entry name" value="CYANOPHYCINASE"/>
    <property type="match status" value="1"/>
</dbReference>
<dbReference type="EMBL" id="JBBUTI010000001">
    <property type="protein sequence ID" value="MEK8044832.1"/>
    <property type="molecule type" value="Genomic_DNA"/>
</dbReference>
<comment type="caution">
    <text evidence="2">The sequence shown here is derived from an EMBL/GenBank/DDBJ whole genome shotgun (WGS) entry which is preliminary data.</text>
</comment>